<dbReference type="SUPFAM" id="SSF160443">
    <property type="entry name" value="SMR domain-like"/>
    <property type="match status" value="1"/>
</dbReference>
<accession>A0A952FVE2</accession>
<dbReference type="Pfam" id="PF01713">
    <property type="entry name" value="Smr"/>
    <property type="match status" value="1"/>
</dbReference>
<evidence type="ECO:0000313" key="3">
    <source>
        <dbReference type="EMBL" id="MBW8729124.1"/>
    </source>
</evidence>
<dbReference type="PANTHER" id="PTHR35562">
    <property type="entry name" value="DNA ENDONUCLEASE SMRA-RELATED"/>
    <property type="match status" value="1"/>
</dbReference>
<gene>
    <name evidence="3" type="ORF">JF625_28740</name>
</gene>
<sequence length="187" mass="20272">MAKTRKPSEEERRLWRLVMQDVVPLRPRDPASSPPPPPEPAPSPPPRPAPPGQRPAAAAPKPTGPAAAPKRLRSGDLTGIDGHRADRLRRGKQEIEGRLDLHGMRQIEAHDALIGFIASAQQAGKKTLLVITGKGSFSNGDSVLRANVPLWLNERPLRDKILAITPAHPRDGGAGALYVVLKRRREG</sequence>
<feature type="compositionally biased region" description="Pro residues" evidence="1">
    <location>
        <begin position="32"/>
        <end position="53"/>
    </location>
</feature>
<feature type="region of interest" description="Disordered" evidence="1">
    <location>
        <begin position="19"/>
        <end position="84"/>
    </location>
</feature>
<dbReference type="InterPro" id="IPR002625">
    <property type="entry name" value="Smr_dom"/>
</dbReference>
<organism evidence="3 4">
    <name type="scientific">Inquilinus limosus</name>
    <dbReference type="NCBI Taxonomy" id="171674"/>
    <lineage>
        <taxon>Bacteria</taxon>
        <taxon>Pseudomonadati</taxon>
        <taxon>Pseudomonadota</taxon>
        <taxon>Alphaproteobacteria</taxon>
        <taxon>Rhodospirillales</taxon>
        <taxon>Rhodospirillaceae</taxon>
        <taxon>Inquilinus</taxon>
    </lineage>
</organism>
<dbReference type="AlphaFoldDB" id="A0A952FVE2"/>
<reference evidence="3" key="1">
    <citation type="submission" date="2020-06" db="EMBL/GenBank/DDBJ databases">
        <title>Stable isotope informed genome-resolved metagenomics uncovers potential trophic interactions in rhizosphere soil.</title>
        <authorList>
            <person name="Starr E.P."/>
            <person name="Shi S."/>
            <person name="Blazewicz S.J."/>
            <person name="Koch B.J."/>
            <person name="Probst A.J."/>
            <person name="Hungate B.A."/>
            <person name="Pett-Ridge J."/>
            <person name="Firestone M.K."/>
            <person name="Banfield J.F."/>
        </authorList>
    </citation>
    <scope>NUCLEOTIDE SEQUENCE</scope>
    <source>
        <strain evidence="3">YM_69_17</strain>
    </source>
</reference>
<dbReference type="Gene3D" id="3.30.1370.110">
    <property type="match status" value="1"/>
</dbReference>
<evidence type="ECO:0000256" key="1">
    <source>
        <dbReference type="SAM" id="MobiDB-lite"/>
    </source>
</evidence>
<dbReference type="EMBL" id="JAEKLZ010000491">
    <property type="protein sequence ID" value="MBW8729124.1"/>
    <property type="molecule type" value="Genomic_DNA"/>
</dbReference>
<proteinExistence type="predicted"/>
<dbReference type="PROSITE" id="PS50828">
    <property type="entry name" value="SMR"/>
    <property type="match status" value="1"/>
</dbReference>
<feature type="domain" description="Smr" evidence="2">
    <location>
        <begin position="99"/>
        <end position="182"/>
    </location>
</feature>
<evidence type="ECO:0000259" key="2">
    <source>
        <dbReference type="PROSITE" id="PS50828"/>
    </source>
</evidence>
<comment type="caution">
    <text evidence="3">The sequence shown here is derived from an EMBL/GenBank/DDBJ whole genome shotgun (WGS) entry which is preliminary data.</text>
</comment>
<evidence type="ECO:0000313" key="4">
    <source>
        <dbReference type="Proteomes" id="UP000700706"/>
    </source>
</evidence>
<protein>
    <submittedName>
        <fullName evidence="3">Smr/MutS family protein</fullName>
    </submittedName>
</protein>
<dbReference type="Proteomes" id="UP000700706">
    <property type="component" value="Unassembled WGS sequence"/>
</dbReference>
<feature type="compositionally biased region" description="Low complexity" evidence="1">
    <location>
        <begin position="54"/>
        <end position="69"/>
    </location>
</feature>
<dbReference type="PANTHER" id="PTHR35562:SF2">
    <property type="entry name" value="DNA ENDONUCLEASE SMRA-RELATED"/>
    <property type="match status" value="1"/>
</dbReference>
<dbReference type="InterPro" id="IPR036063">
    <property type="entry name" value="Smr_dom_sf"/>
</dbReference>
<dbReference type="SMART" id="SM00463">
    <property type="entry name" value="SMR"/>
    <property type="match status" value="1"/>
</dbReference>
<name>A0A952FVE2_9PROT</name>